<dbReference type="Proteomes" id="UP000439780">
    <property type="component" value="Unassembled WGS sequence"/>
</dbReference>
<feature type="region of interest" description="Disordered" evidence="12">
    <location>
        <begin position="23"/>
        <end position="53"/>
    </location>
</feature>
<evidence type="ECO:0000256" key="10">
    <source>
        <dbReference type="PROSITE-ProRule" id="PRU01360"/>
    </source>
</evidence>
<evidence type="ECO:0000256" key="3">
    <source>
        <dbReference type="ARBA" id="ARBA00022452"/>
    </source>
</evidence>
<dbReference type="InterPro" id="IPR000531">
    <property type="entry name" value="Beta-barrel_TonB"/>
</dbReference>
<evidence type="ECO:0000259" key="15">
    <source>
        <dbReference type="Pfam" id="PF07715"/>
    </source>
</evidence>
<feature type="domain" description="TonB-dependent receptor-like beta-barrel" evidence="14">
    <location>
        <begin position="259"/>
        <end position="699"/>
    </location>
</feature>
<name>A0A845AEC1_9SPHN</name>
<evidence type="ECO:0000313" key="16">
    <source>
        <dbReference type="EMBL" id="MXP28590.1"/>
    </source>
</evidence>
<dbReference type="Pfam" id="PF07715">
    <property type="entry name" value="Plug"/>
    <property type="match status" value="1"/>
</dbReference>
<gene>
    <name evidence="16" type="ORF">GRI58_07115</name>
</gene>
<evidence type="ECO:0000256" key="8">
    <source>
        <dbReference type="ARBA" id="ARBA00023170"/>
    </source>
</evidence>
<dbReference type="AlphaFoldDB" id="A0A845AEC1"/>
<keyword evidence="9 10" id="KW-0998">Cell outer membrane</keyword>
<dbReference type="SUPFAM" id="SSF56935">
    <property type="entry name" value="Porins"/>
    <property type="match status" value="1"/>
</dbReference>
<evidence type="ECO:0000313" key="17">
    <source>
        <dbReference type="Proteomes" id="UP000439780"/>
    </source>
</evidence>
<protein>
    <submittedName>
        <fullName evidence="16">TonB-dependent receptor</fullName>
    </submittedName>
</protein>
<keyword evidence="7 10" id="KW-0472">Membrane</keyword>
<dbReference type="GO" id="GO:0009279">
    <property type="term" value="C:cell outer membrane"/>
    <property type="evidence" value="ECO:0007669"/>
    <property type="project" value="UniProtKB-SubCell"/>
</dbReference>
<dbReference type="GO" id="GO:0044718">
    <property type="term" value="P:siderophore transmembrane transport"/>
    <property type="evidence" value="ECO:0007669"/>
    <property type="project" value="TreeGrafter"/>
</dbReference>
<dbReference type="InterPro" id="IPR012910">
    <property type="entry name" value="Plug_dom"/>
</dbReference>
<dbReference type="PANTHER" id="PTHR30069:SF29">
    <property type="entry name" value="HEMOGLOBIN AND HEMOGLOBIN-HAPTOGLOBIN-BINDING PROTEIN 1-RELATED"/>
    <property type="match status" value="1"/>
</dbReference>
<comment type="subcellular location">
    <subcellularLocation>
        <location evidence="1 10">Cell outer membrane</location>
        <topology evidence="1 10">Multi-pass membrane protein</topology>
    </subcellularLocation>
</comment>
<dbReference type="GO" id="GO:0015344">
    <property type="term" value="F:siderophore uptake transmembrane transporter activity"/>
    <property type="evidence" value="ECO:0007669"/>
    <property type="project" value="TreeGrafter"/>
</dbReference>
<evidence type="ECO:0000256" key="5">
    <source>
        <dbReference type="ARBA" id="ARBA00022729"/>
    </source>
</evidence>
<dbReference type="Gene3D" id="2.40.170.20">
    <property type="entry name" value="TonB-dependent receptor, beta-barrel domain"/>
    <property type="match status" value="1"/>
</dbReference>
<evidence type="ECO:0000256" key="9">
    <source>
        <dbReference type="ARBA" id="ARBA00023237"/>
    </source>
</evidence>
<organism evidence="16 17">
    <name type="scientific">Qipengyuania algicida</name>
    <dbReference type="NCBI Taxonomy" id="1836209"/>
    <lineage>
        <taxon>Bacteria</taxon>
        <taxon>Pseudomonadati</taxon>
        <taxon>Pseudomonadota</taxon>
        <taxon>Alphaproteobacteria</taxon>
        <taxon>Sphingomonadales</taxon>
        <taxon>Erythrobacteraceae</taxon>
        <taxon>Qipengyuania</taxon>
    </lineage>
</organism>
<evidence type="ECO:0000256" key="2">
    <source>
        <dbReference type="ARBA" id="ARBA00022448"/>
    </source>
</evidence>
<dbReference type="InterPro" id="IPR039426">
    <property type="entry name" value="TonB-dep_rcpt-like"/>
</dbReference>
<reference evidence="16 17" key="1">
    <citation type="submission" date="2019-12" db="EMBL/GenBank/DDBJ databases">
        <title>Genomic-based taxomic classification of the family Erythrobacteraceae.</title>
        <authorList>
            <person name="Xu L."/>
        </authorList>
    </citation>
    <scope>NUCLEOTIDE SEQUENCE [LARGE SCALE GENOMIC DNA]</scope>
    <source>
        <strain evidence="16 17">KEMB 9005-328</strain>
    </source>
</reference>
<dbReference type="InterPro" id="IPR037066">
    <property type="entry name" value="Plug_dom_sf"/>
</dbReference>
<evidence type="ECO:0000256" key="6">
    <source>
        <dbReference type="ARBA" id="ARBA00023077"/>
    </source>
</evidence>
<dbReference type="InterPro" id="IPR036942">
    <property type="entry name" value="Beta-barrel_TonB_sf"/>
</dbReference>
<evidence type="ECO:0000256" key="1">
    <source>
        <dbReference type="ARBA" id="ARBA00004571"/>
    </source>
</evidence>
<accession>A0A845AEC1</accession>
<dbReference type="PANTHER" id="PTHR30069">
    <property type="entry name" value="TONB-DEPENDENT OUTER MEMBRANE RECEPTOR"/>
    <property type="match status" value="1"/>
</dbReference>
<comment type="similarity">
    <text evidence="10 11">Belongs to the TonB-dependent receptor family.</text>
</comment>
<keyword evidence="8 16" id="KW-0675">Receptor</keyword>
<dbReference type="OrthoDB" id="9760494at2"/>
<sequence length="733" mass="79070">MTFRTVLLCSAVCFAFPLQAHAEAPAPQQSSTDTSTQTSTRTSTASTASDETGNAIVVTARRLDLARDSINPSLGTSQTLVTRAAIDVQPGGANNALSSVLLQAPGVSQDSTNNGEVHIRNEHGNVQYRLNGVTVPQAFSGFGADVDPRIANSVEILTGALPAQYGLRTSGVVNMTTRTGTFGLGGDVGIYGGSNNEINPSASFTDSFGATNVFLSGSYLENDLGIENPTPDRAAIHDHTEQWRGFGYASTLLGSEDRISAFGGAAIGRFQIPNQPGVTPEYNYLGQTDFDSTKLDQNQRQDTWFGVVAFQHSGDRLNFQIAPFYRYAKAQFTADPNGGTLMFNGTDSNLTETSYASGVQADASYALGDSHTLRFGLFFQNEVSRSDSVNRVFPVDNSGAPQSSDVPIVIPVAERVLGRTYSAYLQDEWKLSDTLTANYGVRFDESDAQVNQYQFSPRFNLVWTPGEGTTLHFGYARYFTPPPLTLIGKGTLAAFDGTTGAPEVQADGPIRAESDDVFDIGIQQKVGDHLTLGVDTYYKIARNLLDDTTLGGTQILAPFNYAKGHTWGVEYKASYNNGPLNAYFNMARGQQKATDIVSNQYLIGADDYAYIANHYIYTDHSQKLTMSGGASLNLDDGIGKLKPAVDFIYGSGLRKDDPVGGIPNGGEQSPYIQVNLGLAQDFGYDKDHAWSLRFDVINLFDSVYEIHDGSGVGAGQPEYGPRRSFFVGLHKAF</sequence>
<dbReference type="Gene3D" id="2.170.130.10">
    <property type="entry name" value="TonB-dependent receptor, plug domain"/>
    <property type="match status" value="1"/>
</dbReference>
<evidence type="ECO:0000256" key="11">
    <source>
        <dbReference type="RuleBase" id="RU003357"/>
    </source>
</evidence>
<feature type="compositionally biased region" description="Low complexity" evidence="12">
    <location>
        <begin position="29"/>
        <end position="50"/>
    </location>
</feature>
<evidence type="ECO:0000259" key="14">
    <source>
        <dbReference type="Pfam" id="PF00593"/>
    </source>
</evidence>
<comment type="caution">
    <text evidence="16">The sequence shown here is derived from an EMBL/GenBank/DDBJ whole genome shotgun (WGS) entry which is preliminary data.</text>
</comment>
<keyword evidence="3 10" id="KW-1134">Transmembrane beta strand</keyword>
<keyword evidence="6 11" id="KW-0798">TonB box</keyword>
<dbReference type="PROSITE" id="PS52016">
    <property type="entry name" value="TONB_DEPENDENT_REC_3"/>
    <property type="match status" value="1"/>
</dbReference>
<feature type="domain" description="TonB-dependent receptor plug" evidence="15">
    <location>
        <begin position="76"/>
        <end position="171"/>
    </location>
</feature>
<evidence type="ECO:0000256" key="4">
    <source>
        <dbReference type="ARBA" id="ARBA00022692"/>
    </source>
</evidence>
<evidence type="ECO:0000256" key="7">
    <source>
        <dbReference type="ARBA" id="ARBA00023136"/>
    </source>
</evidence>
<feature type="chain" id="PRO_5032345212" evidence="13">
    <location>
        <begin position="23"/>
        <end position="733"/>
    </location>
</feature>
<evidence type="ECO:0000256" key="13">
    <source>
        <dbReference type="SAM" id="SignalP"/>
    </source>
</evidence>
<dbReference type="Pfam" id="PF00593">
    <property type="entry name" value="TonB_dep_Rec_b-barrel"/>
    <property type="match status" value="1"/>
</dbReference>
<proteinExistence type="inferred from homology"/>
<dbReference type="EMBL" id="WTYA01000004">
    <property type="protein sequence ID" value="MXP28590.1"/>
    <property type="molecule type" value="Genomic_DNA"/>
</dbReference>
<keyword evidence="5 13" id="KW-0732">Signal</keyword>
<feature type="signal peptide" evidence="13">
    <location>
        <begin position="1"/>
        <end position="22"/>
    </location>
</feature>
<keyword evidence="4 10" id="KW-0812">Transmembrane</keyword>
<dbReference type="RefSeq" id="WP_160752881.1">
    <property type="nucleotide sequence ID" value="NZ_WTYA01000004.1"/>
</dbReference>
<evidence type="ECO:0000256" key="12">
    <source>
        <dbReference type="SAM" id="MobiDB-lite"/>
    </source>
</evidence>
<keyword evidence="17" id="KW-1185">Reference proteome</keyword>
<keyword evidence="2 10" id="KW-0813">Transport</keyword>